<dbReference type="Gene3D" id="3.40.50.300">
    <property type="entry name" value="P-loop containing nucleotide triphosphate hydrolases"/>
    <property type="match status" value="2"/>
</dbReference>
<dbReference type="InterPro" id="IPR014016">
    <property type="entry name" value="UvrD-like_ATP-bd"/>
</dbReference>
<dbReference type="InterPro" id="IPR014017">
    <property type="entry name" value="DNA_helicase_UvrD-like_C"/>
</dbReference>
<evidence type="ECO:0000256" key="1">
    <source>
        <dbReference type="ARBA" id="ARBA00009922"/>
    </source>
</evidence>
<keyword evidence="6 11" id="KW-0238">DNA-binding</keyword>
<keyword evidence="5 10" id="KW-0067">ATP-binding</keyword>
<keyword evidence="4 10" id="KW-0347">Helicase</keyword>
<comment type="caution">
    <text evidence="15">The sequence shown here is derived from an EMBL/GenBank/DDBJ whole genome shotgun (WGS) entry which is preliminary data.</text>
</comment>
<dbReference type="PROSITE" id="PS51198">
    <property type="entry name" value="UVRD_HELICASE_ATP_BIND"/>
    <property type="match status" value="1"/>
</dbReference>
<dbReference type="CDD" id="cd17932">
    <property type="entry name" value="DEXQc_UvrD"/>
    <property type="match status" value="1"/>
</dbReference>
<keyword evidence="3 10" id="KW-0378">Hydrolase</keyword>
<name>A0ABT8G763_9MICO</name>
<feature type="compositionally biased region" description="Low complexity" evidence="12">
    <location>
        <begin position="66"/>
        <end position="76"/>
    </location>
</feature>
<dbReference type="PROSITE" id="PS51217">
    <property type="entry name" value="UVRD_HELICASE_CTER"/>
    <property type="match status" value="1"/>
</dbReference>
<sequence>MDALFDLDGSSEPQPTPPAEPQAAAPEPEPWPEPEHEPAPEPDYEPEPEDAWIPPAPILSGHHRPAAAPNRPARGASSLVEGLNPPQAEAVLHEGEALLIMAGAGSGKTRVLTHRIAHLLEAGRARPHQILAITFTNKAAAEMRERVEAIVGPEARGMWVSTFHSACVRILRRDHELAGLSSSFSIYDTSDSVNLMKLVMKELNLDPKKFTPKAVLGRIGKFKDELIDPEVALAGASMASKFSIEHAAATAYPLYQRRLEAANAVDFDDIIVKTVKLVQEHPQVARAYRERFRHILVDEYQDTNHAQYVLVRELVGPADDASLPPGELTVVGDADQSIYAFRGATIRNIMEFEKDYPNAHIVRLEQNYRSTQNILTAANTVIQNNADRRPKNLWTDSGAGEKIKGYAADTEQAEAQYIAEEIKRLIAEDGVEPTDIAIMYRANAQSRAVEERFIRAEIPYKVVGGTRFYERKEIKDMLAYLAAVVNEDDDIATRRIINEPKRGIGDTAVESVEGVRRTLVAAGEDISFGTALRRLDDAGLQARSERAIGDFVRLMDDLRALAKDNGPAGVLDAIADRSGLLASLRRSEDPQDASRIENIMELVAVGREFSEDNPEGTLADFLEKVALVADADQVPDADGTGGVVTMMTLHTAKGLEFPVVFLTGMEDGTFPHMRSIESGDTKDMEEERRLAYVGLTRARERLYLTRAEARSSWGAPQYFPASRFVEEIPAELMEWTRAAVTMSSLRAQSDRGSSRSGAWSGMGYGGNQDREDGNSYARAGAVKTRRVPPSPPGVASGDIGFEVGERVLHDKHGMGKVVGTEGVGRNAVVKVDFGGDVKRLVLRFNNLDKL</sequence>
<dbReference type="PANTHER" id="PTHR11070">
    <property type="entry name" value="UVRD / RECB / PCRA DNA HELICASE FAMILY MEMBER"/>
    <property type="match status" value="1"/>
</dbReference>
<comment type="similarity">
    <text evidence="1 11">Belongs to the helicase family. UvrD subfamily.</text>
</comment>
<evidence type="ECO:0000259" key="13">
    <source>
        <dbReference type="PROSITE" id="PS51198"/>
    </source>
</evidence>
<comment type="catalytic activity">
    <reaction evidence="9 11">
        <text>ATP + H2O = ADP + phosphate + H(+)</text>
        <dbReference type="Rhea" id="RHEA:13065"/>
        <dbReference type="ChEBI" id="CHEBI:15377"/>
        <dbReference type="ChEBI" id="CHEBI:15378"/>
        <dbReference type="ChEBI" id="CHEBI:30616"/>
        <dbReference type="ChEBI" id="CHEBI:43474"/>
        <dbReference type="ChEBI" id="CHEBI:456216"/>
        <dbReference type="EC" id="5.6.2.4"/>
    </reaction>
</comment>
<evidence type="ECO:0000259" key="14">
    <source>
        <dbReference type="PROSITE" id="PS51217"/>
    </source>
</evidence>
<evidence type="ECO:0000256" key="5">
    <source>
        <dbReference type="ARBA" id="ARBA00022840"/>
    </source>
</evidence>
<dbReference type="InterPro" id="IPR027417">
    <property type="entry name" value="P-loop_NTPase"/>
</dbReference>
<feature type="domain" description="UvrD-like helicase ATP-binding" evidence="13">
    <location>
        <begin position="81"/>
        <end position="371"/>
    </location>
</feature>
<organism evidence="15 16">
    <name type="scientific">Demequina litoralis</name>
    <dbReference type="NCBI Taxonomy" id="3051660"/>
    <lineage>
        <taxon>Bacteria</taxon>
        <taxon>Bacillati</taxon>
        <taxon>Actinomycetota</taxon>
        <taxon>Actinomycetes</taxon>
        <taxon>Micrococcales</taxon>
        <taxon>Demequinaceae</taxon>
        <taxon>Demequina</taxon>
    </lineage>
</organism>
<protein>
    <recommendedName>
        <fullName evidence="11">ATP-dependent DNA helicase</fullName>
        <ecNumber evidence="11">5.6.2.4</ecNumber>
    </recommendedName>
</protein>
<evidence type="ECO:0000256" key="2">
    <source>
        <dbReference type="ARBA" id="ARBA00022741"/>
    </source>
</evidence>
<dbReference type="SUPFAM" id="SSF52540">
    <property type="entry name" value="P-loop containing nucleoside triphosphate hydrolases"/>
    <property type="match status" value="1"/>
</dbReference>
<feature type="binding site" evidence="10">
    <location>
        <begin position="102"/>
        <end position="109"/>
    </location>
    <ligand>
        <name>ATP</name>
        <dbReference type="ChEBI" id="CHEBI:30616"/>
    </ligand>
</feature>
<dbReference type="GO" id="GO:0016787">
    <property type="term" value="F:hydrolase activity"/>
    <property type="evidence" value="ECO:0007669"/>
    <property type="project" value="UniProtKB-KW"/>
</dbReference>
<evidence type="ECO:0000256" key="8">
    <source>
        <dbReference type="ARBA" id="ARBA00034617"/>
    </source>
</evidence>
<evidence type="ECO:0000313" key="16">
    <source>
        <dbReference type="Proteomes" id="UP001172728"/>
    </source>
</evidence>
<evidence type="ECO:0000256" key="9">
    <source>
        <dbReference type="ARBA" id="ARBA00048988"/>
    </source>
</evidence>
<feature type="region of interest" description="Disordered" evidence="12">
    <location>
        <begin position="1"/>
        <end position="81"/>
    </location>
</feature>
<feature type="region of interest" description="Disordered" evidence="12">
    <location>
        <begin position="746"/>
        <end position="774"/>
    </location>
</feature>
<evidence type="ECO:0000256" key="11">
    <source>
        <dbReference type="RuleBase" id="RU364053"/>
    </source>
</evidence>
<dbReference type="Gene3D" id="1.10.10.160">
    <property type="match status" value="1"/>
</dbReference>
<comment type="catalytic activity">
    <reaction evidence="8">
        <text>Couples ATP hydrolysis with the unwinding of duplex DNA by translocating in the 3'-5' direction.</text>
        <dbReference type="EC" id="5.6.2.4"/>
    </reaction>
</comment>
<proteinExistence type="inferred from homology"/>
<keyword evidence="2 10" id="KW-0547">Nucleotide-binding</keyword>
<keyword evidence="7" id="KW-0413">Isomerase</keyword>
<evidence type="ECO:0000256" key="3">
    <source>
        <dbReference type="ARBA" id="ARBA00022801"/>
    </source>
</evidence>
<dbReference type="Gene3D" id="1.10.486.10">
    <property type="entry name" value="PCRA, domain 4"/>
    <property type="match status" value="1"/>
</dbReference>
<dbReference type="EC" id="5.6.2.4" evidence="11"/>
<dbReference type="Pfam" id="PF13361">
    <property type="entry name" value="UvrD_C"/>
    <property type="match status" value="1"/>
</dbReference>
<evidence type="ECO:0000256" key="6">
    <source>
        <dbReference type="ARBA" id="ARBA00023125"/>
    </source>
</evidence>
<dbReference type="Pfam" id="PF00580">
    <property type="entry name" value="UvrD-helicase"/>
    <property type="match status" value="1"/>
</dbReference>
<feature type="compositionally biased region" description="Acidic residues" evidence="12">
    <location>
        <begin position="40"/>
        <end position="50"/>
    </location>
</feature>
<accession>A0ABT8G763</accession>
<dbReference type="GO" id="GO:0003678">
    <property type="term" value="F:DNA helicase activity"/>
    <property type="evidence" value="ECO:0007669"/>
    <property type="project" value="UniProtKB-EC"/>
</dbReference>
<evidence type="ECO:0000256" key="10">
    <source>
        <dbReference type="PROSITE-ProRule" id="PRU00560"/>
    </source>
</evidence>
<dbReference type="Proteomes" id="UP001172728">
    <property type="component" value="Unassembled WGS sequence"/>
</dbReference>
<dbReference type="InterPro" id="IPR000212">
    <property type="entry name" value="DNA_helicase_UvrD/REP"/>
</dbReference>
<evidence type="ECO:0000313" key="15">
    <source>
        <dbReference type="EMBL" id="MDN4474990.1"/>
    </source>
</evidence>
<dbReference type="RefSeq" id="WP_301131433.1">
    <property type="nucleotide sequence ID" value="NZ_JAUHPW010000002.1"/>
</dbReference>
<gene>
    <name evidence="15" type="primary">pcrA</name>
    <name evidence="15" type="ORF">QQX09_03860</name>
</gene>
<evidence type="ECO:0000256" key="4">
    <source>
        <dbReference type="ARBA" id="ARBA00022806"/>
    </source>
</evidence>
<dbReference type="NCBIfam" id="TIGR01073">
    <property type="entry name" value="pcrA"/>
    <property type="match status" value="1"/>
</dbReference>
<dbReference type="EMBL" id="JAUHPW010000002">
    <property type="protein sequence ID" value="MDN4474990.1"/>
    <property type="molecule type" value="Genomic_DNA"/>
</dbReference>
<evidence type="ECO:0000256" key="12">
    <source>
        <dbReference type="SAM" id="MobiDB-lite"/>
    </source>
</evidence>
<evidence type="ECO:0000256" key="7">
    <source>
        <dbReference type="ARBA" id="ARBA00023235"/>
    </source>
</evidence>
<dbReference type="CDD" id="cd18807">
    <property type="entry name" value="SF1_C_UvrD"/>
    <property type="match status" value="1"/>
</dbReference>
<dbReference type="InterPro" id="IPR005751">
    <property type="entry name" value="ATP-dep_DNA_helicase_PcrA"/>
</dbReference>
<keyword evidence="16" id="KW-1185">Reference proteome</keyword>
<reference evidence="15" key="1">
    <citation type="submission" date="2023-06" db="EMBL/GenBank/DDBJ databases">
        <title>Sysu t00192.</title>
        <authorList>
            <person name="Gao L."/>
            <person name="Fang B.-Z."/>
            <person name="Li W.-J."/>
        </authorList>
    </citation>
    <scope>NUCLEOTIDE SEQUENCE</scope>
    <source>
        <strain evidence="15">SYSU T00192</strain>
    </source>
</reference>
<dbReference type="InterPro" id="IPR013986">
    <property type="entry name" value="DExx_box_DNA_helicase_dom_sf"/>
</dbReference>
<dbReference type="PANTHER" id="PTHR11070:SF2">
    <property type="entry name" value="ATP-DEPENDENT DNA HELICASE SRS2"/>
    <property type="match status" value="1"/>
</dbReference>
<feature type="domain" description="UvrD-like helicase C-terminal" evidence="14">
    <location>
        <begin position="372"/>
        <end position="654"/>
    </location>
</feature>